<feature type="transmembrane region" description="Helical" evidence="1">
    <location>
        <begin position="263"/>
        <end position="286"/>
    </location>
</feature>
<dbReference type="RefSeq" id="WP_007316585.1">
    <property type="nucleotide sequence ID" value="NZ_BAEH01000022.1"/>
</dbReference>
<dbReference type="Pfam" id="PF02405">
    <property type="entry name" value="MlaE"/>
    <property type="match status" value="1"/>
</dbReference>
<proteinExistence type="predicted"/>
<dbReference type="PANTHER" id="PTHR30188">
    <property type="entry name" value="ABC TRANSPORTER PERMEASE PROTEIN-RELATED"/>
    <property type="match status" value="1"/>
</dbReference>
<keyword evidence="1" id="KW-0812">Transmembrane</keyword>
<reference evidence="2 3" key="1">
    <citation type="submission" date="2011-12" db="EMBL/GenBank/DDBJ databases">
        <title>Whole genome shotgun sequence of Gordonia effusa NBRC 100432.</title>
        <authorList>
            <person name="Yoshida I."/>
            <person name="Takarada H."/>
            <person name="Hosoyama A."/>
            <person name="Tsuchikane K."/>
            <person name="Katsumata H."/>
            <person name="Yamazaki S."/>
            <person name="Fujita N."/>
        </authorList>
    </citation>
    <scope>NUCLEOTIDE SEQUENCE [LARGE SCALE GENOMIC DNA]</scope>
    <source>
        <strain evidence="2 3">NBRC 100432</strain>
    </source>
</reference>
<organism evidence="2 3">
    <name type="scientific">Gordonia effusa NBRC 100432</name>
    <dbReference type="NCBI Taxonomy" id="1077974"/>
    <lineage>
        <taxon>Bacteria</taxon>
        <taxon>Bacillati</taxon>
        <taxon>Actinomycetota</taxon>
        <taxon>Actinomycetes</taxon>
        <taxon>Mycobacteriales</taxon>
        <taxon>Gordoniaceae</taxon>
        <taxon>Gordonia</taxon>
    </lineage>
</organism>
<comment type="caution">
    <text evidence="2">The sequence shown here is derived from an EMBL/GenBank/DDBJ whole genome shotgun (WGS) entry which is preliminary data.</text>
</comment>
<feature type="transmembrane region" description="Helical" evidence="1">
    <location>
        <begin position="232"/>
        <end position="251"/>
    </location>
</feature>
<dbReference type="InterPro" id="IPR030802">
    <property type="entry name" value="Permease_MalE"/>
</dbReference>
<evidence type="ECO:0000313" key="3">
    <source>
        <dbReference type="Proteomes" id="UP000035034"/>
    </source>
</evidence>
<accession>H0QWP6</accession>
<name>H0QWP6_9ACTN</name>
<gene>
    <name evidence="2" type="primary">yrbEA</name>
    <name evidence="2" type="ORF">GOEFS_022_00270</name>
</gene>
<keyword evidence="3" id="KW-1185">Reference proteome</keyword>
<protein>
    <submittedName>
        <fullName evidence="2">YrbE family protein</fullName>
    </submittedName>
</protein>
<sequence>MTMRNDVDQTGTTGDAIPAPREAEWKWLDTASGRVRGYVTRTVVDSMATFGRSIQLAVGSVIYAVTDIISGRFSWRECIKQSWFIVTVTATPTVLVAIPFGVIVAAQVGSLTQQVGATSISGAAGGLGVIQQGAPMVSALLLGGAAGAAVAADLGARVIREEIDALRTMGIDPIRRLVVPRVVAMVFVAPLICFLAVVMGITTGYFISILFMDVTPGSYLSSFASFSSLTDVAIAVVKAIIFGFTVAVVACQRGLSTKHGAKAVADSVNAAVVIGVVAAFGLNLALTQLTTLFFPSRAIV</sequence>
<keyword evidence="1" id="KW-0472">Membrane</keyword>
<dbReference type="GO" id="GO:0005548">
    <property type="term" value="F:phospholipid transporter activity"/>
    <property type="evidence" value="ECO:0007669"/>
    <property type="project" value="TreeGrafter"/>
</dbReference>
<feature type="transmembrane region" description="Helical" evidence="1">
    <location>
        <begin position="82"/>
        <end position="106"/>
    </location>
</feature>
<evidence type="ECO:0000256" key="1">
    <source>
        <dbReference type="SAM" id="Phobius"/>
    </source>
</evidence>
<evidence type="ECO:0000313" key="2">
    <source>
        <dbReference type="EMBL" id="GAB17247.1"/>
    </source>
</evidence>
<dbReference type="AlphaFoldDB" id="H0QWP6"/>
<dbReference type="GO" id="GO:0043190">
    <property type="term" value="C:ATP-binding cassette (ABC) transporter complex"/>
    <property type="evidence" value="ECO:0007669"/>
    <property type="project" value="InterPro"/>
</dbReference>
<dbReference type="EMBL" id="BAEH01000022">
    <property type="protein sequence ID" value="GAB17247.1"/>
    <property type="molecule type" value="Genomic_DNA"/>
</dbReference>
<feature type="transmembrane region" description="Helical" evidence="1">
    <location>
        <begin position="136"/>
        <end position="159"/>
    </location>
</feature>
<dbReference type="STRING" id="1077974.GOEFS_022_00270"/>
<keyword evidence="1" id="KW-1133">Transmembrane helix</keyword>
<dbReference type="Proteomes" id="UP000035034">
    <property type="component" value="Unassembled WGS sequence"/>
</dbReference>
<dbReference type="eggNOG" id="COG0767">
    <property type="taxonomic scope" value="Bacteria"/>
</dbReference>
<dbReference type="PANTHER" id="PTHR30188:SF4">
    <property type="entry name" value="PROTEIN TRIGALACTOSYLDIACYLGLYCEROL 1, CHLOROPLASTIC"/>
    <property type="match status" value="1"/>
</dbReference>
<feature type="transmembrane region" description="Helical" evidence="1">
    <location>
        <begin position="179"/>
        <end position="212"/>
    </location>
</feature>